<evidence type="ECO:0000256" key="1">
    <source>
        <dbReference type="ARBA" id="ARBA00023172"/>
    </source>
</evidence>
<dbReference type="InterPro" id="IPR011010">
    <property type="entry name" value="DNA_brk_join_enz"/>
</dbReference>
<dbReference type="Gene3D" id="1.10.443.10">
    <property type="entry name" value="Intergrase catalytic core"/>
    <property type="match status" value="1"/>
</dbReference>
<dbReference type="GO" id="GO:0015074">
    <property type="term" value="P:DNA integration"/>
    <property type="evidence" value="ECO:0007669"/>
    <property type="project" value="InterPro"/>
</dbReference>
<dbReference type="InterPro" id="IPR050090">
    <property type="entry name" value="Tyrosine_recombinase_XerCD"/>
</dbReference>
<dbReference type="CDD" id="cd00397">
    <property type="entry name" value="DNA_BRE_C"/>
    <property type="match status" value="1"/>
</dbReference>
<reference evidence="3" key="1">
    <citation type="submission" date="2020-02" db="EMBL/GenBank/DDBJ databases">
        <authorList>
            <person name="Meier V. D."/>
        </authorList>
    </citation>
    <scope>NUCLEOTIDE SEQUENCE</scope>
    <source>
        <strain evidence="3">AVDCRST_MAG67</strain>
    </source>
</reference>
<evidence type="ECO:0000313" key="3">
    <source>
        <dbReference type="EMBL" id="CAA9522808.1"/>
    </source>
</evidence>
<feature type="domain" description="Tyr recombinase" evidence="2">
    <location>
        <begin position="1"/>
        <end position="113"/>
    </location>
</feature>
<dbReference type="InterPro" id="IPR013762">
    <property type="entry name" value="Integrase-like_cat_sf"/>
</dbReference>
<proteinExistence type="predicted"/>
<dbReference type="PROSITE" id="PS51898">
    <property type="entry name" value="TYR_RECOMBINASE"/>
    <property type="match status" value="1"/>
</dbReference>
<dbReference type="GO" id="GO:0006310">
    <property type="term" value="P:DNA recombination"/>
    <property type="evidence" value="ECO:0007669"/>
    <property type="project" value="UniProtKB-KW"/>
</dbReference>
<keyword evidence="1" id="KW-0233">DNA recombination</keyword>
<dbReference type="PANTHER" id="PTHR30349">
    <property type="entry name" value="PHAGE INTEGRASE-RELATED"/>
    <property type="match status" value="1"/>
</dbReference>
<dbReference type="Pfam" id="PF00589">
    <property type="entry name" value="Phage_integrase"/>
    <property type="match status" value="1"/>
</dbReference>
<dbReference type="AlphaFoldDB" id="A0A6J4TGQ8"/>
<sequence length="133" mass="14728">MPDVVATHLERLLRAYHPDTVEPHPDALVFGHPITGDPLGHRLMYERLRAALKPAGLDEAFAWHTLCHSYGTALAGQGVPMRTLQEWMGHKDIQTTQRYADYCPNPGERDVVEAAFARSSTNASTNLPTPAQN</sequence>
<dbReference type="PANTHER" id="PTHR30349:SF64">
    <property type="entry name" value="PROPHAGE INTEGRASE INTD-RELATED"/>
    <property type="match status" value="1"/>
</dbReference>
<accession>A0A6J4TGQ8</accession>
<gene>
    <name evidence="3" type="ORF">AVDCRST_MAG67-3823</name>
</gene>
<organism evidence="3">
    <name type="scientific">uncultured Solirubrobacteraceae bacterium</name>
    <dbReference type="NCBI Taxonomy" id="1162706"/>
    <lineage>
        <taxon>Bacteria</taxon>
        <taxon>Bacillati</taxon>
        <taxon>Actinomycetota</taxon>
        <taxon>Thermoleophilia</taxon>
        <taxon>Solirubrobacterales</taxon>
        <taxon>Solirubrobacteraceae</taxon>
        <taxon>environmental samples</taxon>
    </lineage>
</organism>
<dbReference type="SUPFAM" id="SSF56349">
    <property type="entry name" value="DNA breaking-rejoining enzymes"/>
    <property type="match status" value="1"/>
</dbReference>
<name>A0A6J4TGQ8_9ACTN</name>
<protein>
    <recommendedName>
        <fullName evidence="2">Tyr recombinase domain-containing protein</fullName>
    </recommendedName>
</protein>
<dbReference type="InterPro" id="IPR002104">
    <property type="entry name" value="Integrase_catalytic"/>
</dbReference>
<dbReference type="EMBL" id="CADCVQ010000148">
    <property type="protein sequence ID" value="CAA9522808.1"/>
    <property type="molecule type" value="Genomic_DNA"/>
</dbReference>
<evidence type="ECO:0000259" key="2">
    <source>
        <dbReference type="PROSITE" id="PS51898"/>
    </source>
</evidence>
<dbReference type="GO" id="GO:0003677">
    <property type="term" value="F:DNA binding"/>
    <property type="evidence" value="ECO:0007669"/>
    <property type="project" value="InterPro"/>
</dbReference>